<keyword evidence="4" id="KW-0819">tRNA processing</keyword>
<proteinExistence type="predicted"/>
<dbReference type="PANTHER" id="PTHR14344">
    <property type="entry name" value="WD REPEAT PROTEIN"/>
    <property type="match status" value="1"/>
</dbReference>
<evidence type="ECO:0000313" key="7">
    <source>
        <dbReference type="Proteomes" id="UP000054359"/>
    </source>
</evidence>
<dbReference type="STRING" id="407821.A0A087TNV4"/>
<evidence type="ECO:0000313" key="6">
    <source>
        <dbReference type="EMBL" id="KFM66793.1"/>
    </source>
</evidence>
<name>A0A087TNV4_STEMI</name>
<reference evidence="6 7" key="1">
    <citation type="submission" date="2013-11" db="EMBL/GenBank/DDBJ databases">
        <title>Genome sequencing of Stegodyphus mimosarum.</title>
        <authorList>
            <person name="Bechsgaard J."/>
        </authorList>
    </citation>
    <scope>NUCLEOTIDE SEQUENCE [LARGE SCALE GENOMIC DNA]</scope>
</reference>
<dbReference type="Proteomes" id="UP000054359">
    <property type="component" value="Unassembled WGS sequence"/>
</dbReference>
<keyword evidence="5" id="KW-0677">Repeat</keyword>
<dbReference type="OrthoDB" id="5594999at2759"/>
<evidence type="ECO:0000256" key="3">
    <source>
        <dbReference type="ARBA" id="ARBA00022574"/>
    </source>
</evidence>
<comment type="subcellular location">
    <subcellularLocation>
        <location evidence="1">Cytoplasm</location>
    </subcellularLocation>
</comment>
<protein>
    <submittedName>
        <fullName evidence="6">WD repeat-containing protein 6</fullName>
    </submittedName>
</protein>
<dbReference type="EMBL" id="KK116098">
    <property type="protein sequence ID" value="KFM66793.1"/>
    <property type="molecule type" value="Genomic_DNA"/>
</dbReference>
<evidence type="ECO:0000256" key="4">
    <source>
        <dbReference type="ARBA" id="ARBA00022694"/>
    </source>
</evidence>
<sequence length="248" mass="28176">MKEKNSYLLVSAGGRAQIMLWKIRNDDNLSCEELATFILSFDEKKRKKRCKEKQEIEFDPQTRLMDVSLCCSQSSYEFEKYLIATACSDSYFRVYTFDVNIKELSICYSVQLGEHCIFTLSEIRITEASNDNLLFVTGAADGKIKIMNHKNYIRLCDNQKKMQNLVSKSDQVFHLTLHQSGINAIDLKQITENMWFVCCGGDDNALSAVLVQFNEISGDDPSIEVIAETHICNAHASQITGIKIIGNR</sequence>
<evidence type="ECO:0000256" key="1">
    <source>
        <dbReference type="ARBA" id="ARBA00004496"/>
    </source>
</evidence>
<dbReference type="GO" id="GO:0005737">
    <property type="term" value="C:cytoplasm"/>
    <property type="evidence" value="ECO:0007669"/>
    <property type="project" value="UniProtKB-SubCell"/>
</dbReference>
<dbReference type="GO" id="GO:0030488">
    <property type="term" value="P:tRNA methylation"/>
    <property type="evidence" value="ECO:0007669"/>
    <property type="project" value="TreeGrafter"/>
</dbReference>
<dbReference type="InterPro" id="IPR036322">
    <property type="entry name" value="WD40_repeat_dom_sf"/>
</dbReference>
<dbReference type="AlphaFoldDB" id="A0A087TNV4"/>
<dbReference type="Gene3D" id="2.130.10.10">
    <property type="entry name" value="YVTN repeat-like/Quinoprotein amine dehydrogenase"/>
    <property type="match status" value="1"/>
</dbReference>
<dbReference type="InterPro" id="IPR051973">
    <property type="entry name" value="tRNA_Anticodon_Mtase-Reg"/>
</dbReference>
<organism evidence="6 7">
    <name type="scientific">Stegodyphus mimosarum</name>
    <name type="common">African social velvet spider</name>
    <dbReference type="NCBI Taxonomy" id="407821"/>
    <lineage>
        <taxon>Eukaryota</taxon>
        <taxon>Metazoa</taxon>
        <taxon>Ecdysozoa</taxon>
        <taxon>Arthropoda</taxon>
        <taxon>Chelicerata</taxon>
        <taxon>Arachnida</taxon>
        <taxon>Araneae</taxon>
        <taxon>Araneomorphae</taxon>
        <taxon>Entelegynae</taxon>
        <taxon>Eresoidea</taxon>
        <taxon>Eresidae</taxon>
        <taxon>Stegodyphus</taxon>
    </lineage>
</organism>
<keyword evidence="7" id="KW-1185">Reference proteome</keyword>
<keyword evidence="2" id="KW-0963">Cytoplasm</keyword>
<gene>
    <name evidence="6" type="ORF">X975_09002</name>
</gene>
<evidence type="ECO:0000256" key="5">
    <source>
        <dbReference type="ARBA" id="ARBA00022737"/>
    </source>
</evidence>
<accession>A0A087TNV4</accession>
<dbReference type="SUPFAM" id="SSF50978">
    <property type="entry name" value="WD40 repeat-like"/>
    <property type="match status" value="1"/>
</dbReference>
<keyword evidence="3" id="KW-0853">WD repeat</keyword>
<dbReference type="InterPro" id="IPR015943">
    <property type="entry name" value="WD40/YVTN_repeat-like_dom_sf"/>
</dbReference>
<evidence type="ECO:0000256" key="2">
    <source>
        <dbReference type="ARBA" id="ARBA00022490"/>
    </source>
</evidence>
<feature type="non-terminal residue" evidence="6">
    <location>
        <position position="248"/>
    </location>
</feature>
<dbReference type="PANTHER" id="PTHR14344:SF3">
    <property type="entry name" value="WD REPEAT-CONTAINING PROTEIN 6"/>
    <property type="match status" value="1"/>
</dbReference>